<keyword evidence="8" id="KW-1015">Disulfide bond</keyword>
<feature type="signal peptide" evidence="12">
    <location>
        <begin position="1"/>
        <end position="19"/>
    </location>
</feature>
<dbReference type="InterPro" id="IPR017937">
    <property type="entry name" value="Thioredoxin_CS"/>
</dbReference>
<dbReference type="GO" id="GO:0003756">
    <property type="term" value="F:protein disulfide isomerase activity"/>
    <property type="evidence" value="ECO:0007669"/>
    <property type="project" value="TreeGrafter"/>
</dbReference>
<feature type="transmembrane region" description="Helical" evidence="11">
    <location>
        <begin position="486"/>
        <end position="510"/>
    </location>
</feature>
<organism evidence="15 16">
    <name type="scientific">Heracleum sosnowskyi</name>
    <dbReference type="NCBI Taxonomy" id="360622"/>
    <lineage>
        <taxon>Eukaryota</taxon>
        <taxon>Viridiplantae</taxon>
        <taxon>Streptophyta</taxon>
        <taxon>Embryophyta</taxon>
        <taxon>Tracheophyta</taxon>
        <taxon>Spermatophyta</taxon>
        <taxon>Magnoliopsida</taxon>
        <taxon>eudicotyledons</taxon>
        <taxon>Gunneridae</taxon>
        <taxon>Pentapetalae</taxon>
        <taxon>asterids</taxon>
        <taxon>campanulids</taxon>
        <taxon>Apiales</taxon>
        <taxon>Apiaceae</taxon>
        <taxon>Apioideae</taxon>
        <taxon>apioid superclade</taxon>
        <taxon>Tordylieae</taxon>
        <taxon>Tordyliinae</taxon>
        <taxon>Heracleum</taxon>
    </lineage>
</organism>
<keyword evidence="16" id="KW-1185">Reference proteome</keyword>
<evidence type="ECO:0000256" key="8">
    <source>
        <dbReference type="ARBA" id="ARBA00023157"/>
    </source>
</evidence>
<evidence type="ECO:0000256" key="12">
    <source>
        <dbReference type="SAM" id="SignalP"/>
    </source>
</evidence>
<dbReference type="FunFam" id="3.40.30.10:FF:000244">
    <property type="entry name" value="Sulfhydryl oxidase"/>
    <property type="match status" value="1"/>
</dbReference>
<protein>
    <recommendedName>
        <fullName evidence="11">Sulfhydryl oxidase</fullName>
        <ecNumber evidence="11">1.8.3.2</ecNumber>
    </recommendedName>
</protein>
<dbReference type="PROSITE" id="PS51352">
    <property type="entry name" value="THIOREDOXIN_2"/>
    <property type="match status" value="1"/>
</dbReference>
<dbReference type="InterPro" id="IPR036249">
    <property type="entry name" value="Thioredoxin-like_sf"/>
</dbReference>
<keyword evidence="11" id="KW-0472">Membrane</keyword>
<evidence type="ECO:0000256" key="10">
    <source>
        <dbReference type="ARBA" id="ARBA00023284"/>
    </source>
</evidence>
<dbReference type="GO" id="GO:0000139">
    <property type="term" value="C:Golgi membrane"/>
    <property type="evidence" value="ECO:0007669"/>
    <property type="project" value="TreeGrafter"/>
</dbReference>
<name>A0AAD8MIY8_9APIA</name>
<dbReference type="EMBL" id="JAUIZM010000007">
    <property type="protein sequence ID" value="KAK1374627.1"/>
    <property type="molecule type" value="Genomic_DNA"/>
</dbReference>
<evidence type="ECO:0000313" key="16">
    <source>
        <dbReference type="Proteomes" id="UP001237642"/>
    </source>
</evidence>
<evidence type="ECO:0000256" key="7">
    <source>
        <dbReference type="ARBA" id="ARBA00023002"/>
    </source>
</evidence>
<dbReference type="GO" id="GO:0016971">
    <property type="term" value="F:flavin-dependent sulfhydryl oxidase activity"/>
    <property type="evidence" value="ECO:0007669"/>
    <property type="project" value="InterPro"/>
</dbReference>
<comment type="subcellular location">
    <subcellularLocation>
        <location evidence="2">Secreted</location>
    </subcellularLocation>
</comment>
<reference evidence="15" key="2">
    <citation type="submission" date="2023-05" db="EMBL/GenBank/DDBJ databases">
        <authorList>
            <person name="Schelkunov M.I."/>
        </authorList>
    </citation>
    <scope>NUCLEOTIDE SEQUENCE</scope>
    <source>
        <strain evidence="15">Hsosn_3</strain>
        <tissue evidence="15">Leaf</tissue>
    </source>
</reference>
<dbReference type="InterPro" id="IPR036774">
    <property type="entry name" value="ERV/ALR_sulphydryl_oxid_sf"/>
</dbReference>
<dbReference type="Proteomes" id="UP001237642">
    <property type="component" value="Unassembled WGS sequence"/>
</dbReference>
<keyword evidence="5 12" id="KW-0732">Signal</keyword>
<dbReference type="PROSITE" id="PS00194">
    <property type="entry name" value="THIOREDOXIN_1"/>
    <property type="match status" value="1"/>
</dbReference>
<evidence type="ECO:0000256" key="6">
    <source>
        <dbReference type="ARBA" id="ARBA00022827"/>
    </source>
</evidence>
<dbReference type="FunFam" id="1.20.120.310:FF:000004">
    <property type="entry name" value="Sulfhydryl oxidase"/>
    <property type="match status" value="1"/>
</dbReference>
<evidence type="ECO:0000313" key="15">
    <source>
        <dbReference type="EMBL" id="KAK1374627.1"/>
    </source>
</evidence>
<dbReference type="Gene3D" id="1.20.120.310">
    <property type="entry name" value="ERV/ALR sulfhydryl oxidase domain"/>
    <property type="match status" value="1"/>
</dbReference>
<keyword evidence="7 11" id="KW-0560">Oxidoreductase</keyword>
<dbReference type="AlphaFoldDB" id="A0AAD8MIY8"/>
<keyword evidence="11" id="KW-0812">Transmembrane</keyword>
<dbReference type="Pfam" id="PF00085">
    <property type="entry name" value="Thioredoxin"/>
    <property type="match status" value="1"/>
</dbReference>
<evidence type="ECO:0000259" key="13">
    <source>
        <dbReference type="PROSITE" id="PS51324"/>
    </source>
</evidence>
<keyword evidence="3" id="KW-0964">Secreted</keyword>
<dbReference type="GO" id="GO:0005615">
    <property type="term" value="C:extracellular space"/>
    <property type="evidence" value="ECO:0007669"/>
    <property type="project" value="TreeGrafter"/>
</dbReference>
<evidence type="ECO:0000256" key="5">
    <source>
        <dbReference type="ARBA" id="ARBA00022729"/>
    </source>
</evidence>
<dbReference type="InterPro" id="IPR017905">
    <property type="entry name" value="ERV/ALR_sulphydryl_oxidase"/>
</dbReference>
<dbReference type="EC" id="1.8.3.2" evidence="11"/>
<evidence type="ECO:0000256" key="3">
    <source>
        <dbReference type="ARBA" id="ARBA00022525"/>
    </source>
</evidence>
<evidence type="ECO:0000256" key="2">
    <source>
        <dbReference type="ARBA" id="ARBA00004613"/>
    </source>
</evidence>
<dbReference type="Pfam" id="PF04777">
    <property type="entry name" value="Evr1_Alr"/>
    <property type="match status" value="1"/>
</dbReference>
<keyword evidence="11" id="KW-1133">Transmembrane helix</keyword>
<dbReference type="SUPFAM" id="SSF52833">
    <property type="entry name" value="Thioredoxin-like"/>
    <property type="match status" value="1"/>
</dbReference>
<evidence type="ECO:0000259" key="14">
    <source>
        <dbReference type="PROSITE" id="PS51352"/>
    </source>
</evidence>
<dbReference type="PANTHER" id="PTHR22897">
    <property type="entry name" value="QUIESCIN Q6-RELATED SULFHYDRYL OXIDASE"/>
    <property type="match status" value="1"/>
</dbReference>
<dbReference type="SUPFAM" id="SSF69000">
    <property type="entry name" value="FAD-dependent thiol oxidase"/>
    <property type="match status" value="1"/>
</dbReference>
<accession>A0AAD8MIY8</accession>
<evidence type="ECO:0000256" key="11">
    <source>
        <dbReference type="RuleBase" id="RU371123"/>
    </source>
</evidence>
<gene>
    <name evidence="15" type="ORF">POM88_030820</name>
</gene>
<reference evidence="15" key="1">
    <citation type="submission" date="2023-02" db="EMBL/GenBank/DDBJ databases">
        <title>Genome of toxic invasive species Heracleum sosnowskyi carries increased number of genes despite the absence of recent whole-genome duplications.</title>
        <authorList>
            <person name="Schelkunov M."/>
            <person name="Shtratnikova V."/>
            <person name="Makarenko M."/>
            <person name="Klepikova A."/>
            <person name="Omelchenko D."/>
            <person name="Novikova G."/>
            <person name="Obukhova E."/>
            <person name="Bogdanov V."/>
            <person name="Penin A."/>
            <person name="Logacheva M."/>
        </authorList>
    </citation>
    <scope>NUCLEOTIDE SEQUENCE</scope>
    <source>
        <strain evidence="15">Hsosn_3</strain>
        <tissue evidence="15">Leaf</tissue>
    </source>
</reference>
<proteinExistence type="predicted"/>
<evidence type="ECO:0000256" key="4">
    <source>
        <dbReference type="ARBA" id="ARBA00022630"/>
    </source>
</evidence>
<comment type="cofactor">
    <cofactor evidence="1 11">
        <name>FAD</name>
        <dbReference type="ChEBI" id="CHEBI:57692"/>
    </cofactor>
</comment>
<dbReference type="InterPro" id="IPR013766">
    <property type="entry name" value="Thioredoxin_domain"/>
</dbReference>
<dbReference type="Gene3D" id="3.40.30.10">
    <property type="entry name" value="Glutaredoxin"/>
    <property type="match status" value="1"/>
</dbReference>
<feature type="domain" description="ERV/ALR sulfhydryl oxidase" evidence="13">
    <location>
        <begin position="312"/>
        <end position="413"/>
    </location>
</feature>
<feature type="domain" description="Thioredoxin" evidence="14">
    <location>
        <begin position="46"/>
        <end position="182"/>
    </location>
</feature>
<keyword evidence="4 11" id="KW-0285">Flavoprotein</keyword>
<keyword evidence="10" id="KW-0676">Redox-active center</keyword>
<evidence type="ECO:0000256" key="9">
    <source>
        <dbReference type="ARBA" id="ARBA00023180"/>
    </source>
</evidence>
<comment type="caution">
    <text evidence="15">The sequence shown here is derived from an EMBL/GenBank/DDBJ whole genome shotgun (WGS) entry which is preliminary data.</text>
</comment>
<dbReference type="InterPro" id="IPR039798">
    <property type="entry name" value="Sulfhydryl_oxidase"/>
</dbReference>
<feature type="chain" id="PRO_5042117235" description="Sulfhydryl oxidase" evidence="12">
    <location>
        <begin position="20"/>
        <end position="529"/>
    </location>
</feature>
<comment type="catalytic activity">
    <reaction evidence="11">
        <text>2 R'C(R)SH + O2 = R'C(R)S-S(R)CR' + H2O2</text>
        <dbReference type="Rhea" id="RHEA:17357"/>
        <dbReference type="ChEBI" id="CHEBI:15379"/>
        <dbReference type="ChEBI" id="CHEBI:16240"/>
        <dbReference type="ChEBI" id="CHEBI:16520"/>
        <dbReference type="ChEBI" id="CHEBI:17412"/>
        <dbReference type="EC" id="1.8.3.2"/>
    </reaction>
</comment>
<sequence>MYAFTMFLLLLLLSFEASSFSSVSFRSRSLLRAINTNTHTSRNTNITIAGDQPHFDYVVDLNSTNFDALLQKTPAHFAIVEFYAHWCPACRNYKPQYEKVAKIFNGPNAVHPGMILVTKVDCAEKINTNLCDKFSVDRFPMLFWGPPSHFASFSKTENSTILYIDDRKTADRILNWINNQLGSSYSLDDERHVNKLGRSDILDPKQIVRAAHDIEEATYMAFDLILELKMIKSKTRASFIEFLQLIVAHHPSRRCRKGSANILVNFDDLCPSEILSGTEQECMTSRGKSTMRKFQICGSEVPRGYWKFCRGSRNDTRGFSCGLWVLLHSLSVRIENGESQMAFTTTCEFIHNFFICDDCRQHFHDMCLSVSSPFKRTRDYALWLWTAHNKVNKRLMKEEASLGTGDPKFPKIFWPPKQLCPSCYFVRSHKNGTDSQIDWNLDEVFRFLANYYGNTLPTLYKDKELLVVDAGENKAVVEELESSTDAAFPLGAAFAIALAGCTLGALACLWRSRQKNWKYIYQLHSLKNI</sequence>
<keyword evidence="6 11" id="KW-0274">FAD</keyword>
<dbReference type="GO" id="GO:0006457">
    <property type="term" value="P:protein folding"/>
    <property type="evidence" value="ECO:0007669"/>
    <property type="project" value="TreeGrafter"/>
</dbReference>
<keyword evidence="9" id="KW-0325">Glycoprotein</keyword>
<dbReference type="PROSITE" id="PS51324">
    <property type="entry name" value="ERV_ALR"/>
    <property type="match status" value="1"/>
</dbReference>
<dbReference type="PANTHER" id="PTHR22897:SF8">
    <property type="entry name" value="SULFHYDRYL OXIDASE"/>
    <property type="match status" value="1"/>
</dbReference>
<evidence type="ECO:0000256" key="1">
    <source>
        <dbReference type="ARBA" id="ARBA00001974"/>
    </source>
</evidence>